<dbReference type="Gramene" id="OGLUM04G02870.1">
    <property type="protein sequence ID" value="OGLUM04G02870.1"/>
    <property type="gene ID" value="OGLUM04G02870"/>
</dbReference>
<dbReference type="EnsemblPlants" id="OGLUM04G02870.1">
    <property type="protein sequence ID" value="OGLUM04G02870.1"/>
    <property type="gene ID" value="OGLUM04G02870"/>
</dbReference>
<reference evidence="2" key="2">
    <citation type="submission" date="2018-05" db="EMBL/GenBank/DDBJ databases">
        <title>OgluRS3 (Oryza glumaepatula Reference Sequence Version 3).</title>
        <authorList>
            <person name="Zhang J."/>
            <person name="Kudrna D."/>
            <person name="Lee S."/>
            <person name="Talag J."/>
            <person name="Welchert J."/>
            <person name="Wing R.A."/>
        </authorList>
    </citation>
    <scope>NUCLEOTIDE SEQUENCE [LARGE SCALE GENOMIC DNA]</scope>
</reference>
<keyword evidence="3" id="KW-1185">Reference proteome</keyword>
<feature type="compositionally biased region" description="Basic and acidic residues" evidence="1">
    <location>
        <begin position="56"/>
        <end position="67"/>
    </location>
</feature>
<evidence type="ECO:0000313" key="2">
    <source>
        <dbReference type="EnsemblPlants" id="OGLUM04G02870.1"/>
    </source>
</evidence>
<feature type="region of interest" description="Disordered" evidence="1">
    <location>
        <begin position="1"/>
        <end position="104"/>
    </location>
</feature>
<protein>
    <recommendedName>
        <fullName evidence="4">DUF834 domain-containing protein</fullName>
    </recommendedName>
</protein>
<feature type="compositionally biased region" description="Basic residues" evidence="1">
    <location>
        <begin position="68"/>
        <end position="78"/>
    </location>
</feature>
<feature type="compositionally biased region" description="Basic residues" evidence="1">
    <location>
        <begin position="92"/>
        <end position="104"/>
    </location>
</feature>
<evidence type="ECO:0008006" key="4">
    <source>
        <dbReference type="Google" id="ProtNLM"/>
    </source>
</evidence>
<accession>A0A0D9ZH88</accession>
<evidence type="ECO:0000313" key="3">
    <source>
        <dbReference type="Proteomes" id="UP000026961"/>
    </source>
</evidence>
<reference evidence="2" key="1">
    <citation type="submission" date="2015-04" db="UniProtKB">
        <authorList>
            <consortium name="EnsemblPlants"/>
        </authorList>
    </citation>
    <scope>IDENTIFICATION</scope>
</reference>
<dbReference type="AlphaFoldDB" id="A0A0D9ZH88"/>
<sequence length="104" mass="11039">MDLSSYVDGGGGSGVKKVTGGGDRRRSSDGEGGSGRSPGVPDPVVPNHLETGSGAHHLEATTGDHHRYSGTKKIRRRSPASGRAGREARWRGGSRRREGRHRIE</sequence>
<organism evidence="2">
    <name type="scientific">Oryza glumipatula</name>
    <dbReference type="NCBI Taxonomy" id="40148"/>
    <lineage>
        <taxon>Eukaryota</taxon>
        <taxon>Viridiplantae</taxon>
        <taxon>Streptophyta</taxon>
        <taxon>Embryophyta</taxon>
        <taxon>Tracheophyta</taxon>
        <taxon>Spermatophyta</taxon>
        <taxon>Magnoliopsida</taxon>
        <taxon>Liliopsida</taxon>
        <taxon>Poales</taxon>
        <taxon>Poaceae</taxon>
        <taxon>BOP clade</taxon>
        <taxon>Oryzoideae</taxon>
        <taxon>Oryzeae</taxon>
        <taxon>Oryzinae</taxon>
        <taxon>Oryza</taxon>
    </lineage>
</organism>
<dbReference type="HOGENOM" id="CLU_2254252_0_0_1"/>
<name>A0A0D9ZH88_9ORYZ</name>
<dbReference type="Proteomes" id="UP000026961">
    <property type="component" value="Chromosome 4"/>
</dbReference>
<proteinExistence type="predicted"/>
<evidence type="ECO:0000256" key="1">
    <source>
        <dbReference type="SAM" id="MobiDB-lite"/>
    </source>
</evidence>